<reference evidence="8 9" key="1">
    <citation type="submission" date="2021-05" db="EMBL/GenBank/DDBJ databases">
        <title>A Polyphasic approach of four new species of the genus Ohtaekwangia: Ohtaekwangia histidinii sp. nov., Ohtaekwangia cretensis sp. nov., Ohtaekwangia indiensis sp. nov., Ohtaekwangia reichenbachii sp. nov. from diverse environment.</title>
        <authorList>
            <person name="Octaviana S."/>
        </authorList>
    </citation>
    <scope>NUCLEOTIDE SEQUENCE [LARGE SCALE GENOMIC DNA]</scope>
    <source>
        <strain evidence="8 9">PWU5</strain>
    </source>
</reference>
<dbReference type="AlphaFoldDB" id="A0AAP2E579"/>
<evidence type="ECO:0000256" key="3">
    <source>
        <dbReference type="ARBA" id="ARBA00022692"/>
    </source>
</evidence>
<feature type="transmembrane region" description="Helical" evidence="6">
    <location>
        <begin position="6"/>
        <end position="30"/>
    </location>
</feature>
<keyword evidence="5 6" id="KW-0472">Membrane</keyword>
<dbReference type="PANTHER" id="PTHR30572">
    <property type="entry name" value="MEMBRANE COMPONENT OF TRANSPORTER-RELATED"/>
    <property type="match status" value="1"/>
</dbReference>
<name>A0AAP2E579_9BACT</name>
<keyword evidence="9" id="KW-1185">Reference proteome</keyword>
<dbReference type="Proteomes" id="UP001319080">
    <property type="component" value="Unassembled WGS sequence"/>
</dbReference>
<evidence type="ECO:0000256" key="4">
    <source>
        <dbReference type="ARBA" id="ARBA00022989"/>
    </source>
</evidence>
<dbReference type="InterPro" id="IPR003838">
    <property type="entry name" value="ABC3_permease_C"/>
</dbReference>
<dbReference type="EMBL" id="JAHESE010000047">
    <property type="protein sequence ID" value="MBT1712012.1"/>
    <property type="molecule type" value="Genomic_DNA"/>
</dbReference>
<proteinExistence type="predicted"/>
<comment type="caution">
    <text evidence="8">The sequence shown here is derived from an EMBL/GenBank/DDBJ whole genome shotgun (WGS) entry which is preliminary data.</text>
</comment>
<dbReference type="RefSeq" id="WP_254087580.1">
    <property type="nucleotide sequence ID" value="NZ_JAHESE010000047.1"/>
</dbReference>
<feature type="transmembrane region" description="Helical" evidence="6">
    <location>
        <begin position="92"/>
        <end position="112"/>
    </location>
</feature>
<keyword evidence="2" id="KW-1003">Cell membrane</keyword>
<feature type="transmembrane region" description="Helical" evidence="6">
    <location>
        <begin position="58"/>
        <end position="80"/>
    </location>
</feature>
<evidence type="ECO:0000256" key="5">
    <source>
        <dbReference type="ARBA" id="ARBA00023136"/>
    </source>
</evidence>
<evidence type="ECO:0000256" key="2">
    <source>
        <dbReference type="ARBA" id="ARBA00022475"/>
    </source>
</evidence>
<dbReference type="PANTHER" id="PTHR30572:SF18">
    <property type="entry name" value="ABC-TYPE MACROLIDE FAMILY EXPORT SYSTEM PERMEASE COMPONENT 2"/>
    <property type="match status" value="1"/>
</dbReference>
<accession>A0AAP2E579</accession>
<evidence type="ECO:0000313" key="9">
    <source>
        <dbReference type="Proteomes" id="UP001319080"/>
    </source>
</evidence>
<feature type="domain" description="ABC3 transporter permease C-terminal" evidence="7">
    <location>
        <begin position="11"/>
        <end position="117"/>
    </location>
</feature>
<dbReference type="GO" id="GO:0005886">
    <property type="term" value="C:plasma membrane"/>
    <property type="evidence" value="ECO:0007669"/>
    <property type="project" value="UniProtKB-SubCell"/>
</dbReference>
<organism evidence="8 9">
    <name type="scientific">Dawidia cretensis</name>
    <dbReference type="NCBI Taxonomy" id="2782350"/>
    <lineage>
        <taxon>Bacteria</taxon>
        <taxon>Pseudomonadati</taxon>
        <taxon>Bacteroidota</taxon>
        <taxon>Cytophagia</taxon>
        <taxon>Cytophagales</taxon>
        <taxon>Chryseotaleaceae</taxon>
        <taxon>Dawidia</taxon>
    </lineage>
</organism>
<dbReference type="PROSITE" id="PS51257">
    <property type="entry name" value="PROKAR_LIPOPROTEIN"/>
    <property type="match status" value="1"/>
</dbReference>
<evidence type="ECO:0000256" key="1">
    <source>
        <dbReference type="ARBA" id="ARBA00004651"/>
    </source>
</evidence>
<dbReference type="GO" id="GO:0022857">
    <property type="term" value="F:transmembrane transporter activity"/>
    <property type="evidence" value="ECO:0007669"/>
    <property type="project" value="TreeGrafter"/>
</dbReference>
<evidence type="ECO:0000256" key="6">
    <source>
        <dbReference type="SAM" id="Phobius"/>
    </source>
</evidence>
<dbReference type="InterPro" id="IPR050250">
    <property type="entry name" value="Macrolide_Exporter_MacB"/>
</dbReference>
<sequence length="129" mass="13778">MKLGALVTAATGLAVIIACLGLSGLVSFSANQRTKEIGIRKVMGASARQVVSLLSRDFVKLVGLATVLSLPIAYYALSIWITNFAYHIELSWVIFIVAGLCTLSVAMITVILQSLRVALARPTESLRAE</sequence>
<keyword evidence="3 6" id="KW-0812">Transmembrane</keyword>
<gene>
    <name evidence="8" type="ORF">KK062_27465</name>
</gene>
<dbReference type="Pfam" id="PF02687">
    <property type="entry name" value="FtsX"/>
    <property type="match status" value="1"/>
</dbReference>
<protein>
    <submittedName>
        <fullName evidence="8">FtsX-like permease family protein</fullName>
    </submittedName>
</protein>
<comment type="subcellular location">
    <subcellularLocation>
        <location evidence="1">Cell membrane</location>
        <topology evidence="1">Multi-pass membrane protein</topology>
    </subcellularLocation>
</comment>
<evidence type="ECO:0000313" key="8">
    <source>
        <dbReference type="EMBL" id="MBT1712012.1"/>
    </source>
</evidence>
<evidence type="ECO:0000259" key="7">
    <source>
        <dbReference type="Pfam" id="PF02687"/>
    </source>
</evidence>
<keyword evidence="4 6" id="KW-1133">Transmembrane helix</keyword>